<organism evidence="9 12">
    <name type="scientific">Leuconostoc lactis</name>
    <dbReference type="NCBI Taxonomy" id="1246"/>
    <lineage>
        <taxon>Bacteria</taxon>
        <taxon>Bacillati</taxon>
        <taxon>Bacillota</taxon>
        <taxon>Bacilli</taxon>
        <taxon>Lactobacillales</taxon>
        <taxon>Lactobacillaceae</taxon>
        <taxon>Leuconostoc</taxon>
    </lineage>
</organism>
<dbReference type="EMBL" id="WSZI01000013">
    <property type="protein sequence ID" value="MWN20856.1"/>
    <property type="molecule type" value="Genomic_DNA"/>
</dbReference>
<comment type="subcellular location">
    <subcellularLocation>
        <location evidence="1">Membrane</location>
        <topology evidence="1">Multi-pass membrane protein</topology>
    </subcellularLocation>
</comment>
<evidence type="ECO:0000256" key="8">
    <source>
        <dbReference type="SAM" id="Phobius"/>
    </source>
</evidence>
<dbReference type="Proteomes" id="UP000478636">
    <property type="component" value="Unassembled WGS sequence"/>
</dbReference>
<keyword evidence="4 7" id="KW-0812">Transmembrane</keyword>
<evidence type="ECO:0000256" key="1">
    <source>
        <dbReference type="ARBA" id="ARBA00004141"/>
    </source>
</evidence>
<dbReference type="PRINTS" id="PR00783">
    <property type="entry name" value="MINTRINSICP"/>
</dbReference>
<reference evidence="9 12" key="2">
    <citation type="submission" date="2019-12" db="EMBL/GenBank/DDBJ databases">
        <title>Complete genome sequence of Leuconostoc lactis strain AVN1 provides insights into metabolic potential.</title>
        <authorList>
            <person name="Besrour N."/>
            <person name="Najjari A."/>
            <person name="Fhoula I."/>
            <person name="Jaballah S."/>
            <person name="Klibi N."/>
            <person name="Ouzari H.I."/>
        </authorList>
    </citation>
    <scope>NUCLEOTIDE SEQUENCE [LARGE SCALE GENOMIC DNA]</scope>
    <source>
        <strain evidence="9 12">AVN1</strain>
    </source>
</reference>
<proteinExistence type="inferred from homology"/>
<dbReference type="InterPro" id="IPR023271">
    <property type="entry name" value="Aquaporin-like"/>
</dbReference>
<evidence type="ECO:0000313" key="11">
    <source>
        <dbReference type="Proteomes" id="UP000321298"/>
    </source>
</evidence>
<feature type="transmembrane region" description="Helical" evidence="8">
    <location>
        <begin position="213"/>
        <end position="237"/>
    </location>
</feature>
<feature type="transmembrane region" description="Helical" evidence="8">
    <location>
        <begin position="36"/>
        <end position="57"/>
    </location>
</feature>
<dbReference type="EMBL" id="CP042387">
    <property type="protein sequence ID" value="QEA43318.1"/>
    <property type="molecule type" value="Genomic_DNA"/>
</dbReference>
<evidence type="ECO:0000256" key="4">
    <source>
        <dbReference type="ARBA" id="ARBA00022692"/>
    </source>
</evidence>
<dbReference type="RefSeq" id="WP_029509160.1">
    <property type="nucleotide sequence ID" value="NZ_BJMJ01000011.1"/>
</dbReference>
<accession>A0A0Q0Y7Q6</accession>
<dbReference type="PANTHER" id="PTHR43829">
    <property type="entry name" value="AQUAPORIN OR AQUAGLYCEROPORIN RELATED"/>
    <property type="match status" value="1"/>
</dbReference>
<keyword evidence="11" id="KW-1185">Reference proteome</keyword>
<feature type="transmembrane region" description="Helical" evidence="8">
    <location>
        <begin position="77"/>
        <end position="102"/>
    </location>
</feature>
<dbReference type="NCBIfam" id="NF043012">
    <property type="entry name" value="LacAcidTportLarD"/>
    <property type="match status" value="1"/>
</dbReference>
<feature type="transmembrane region" description="Helical" evidence="8">
    <location>
        <begin position="162"/>
        <end position="186"/>
    </location>
</feature>
<evidence type="ECO:0000256" key="7">
    <source>
        <dbReference type="RuleBase" id="RU000477"/>
    </source>
</evidence>
<evidence type="ECO:0000256" key="6">
    <source>
        <dbReference type="ARBA" id="ARBA00023136"/>
    </source>
</evidence>
<dbReference type="eggNOG" id="COG0580">
    <property type="taxonomic scope" value="Bacteria"/>
</dbReference>
<name>A0A0Q0Y7Q6_LEULA</name>
<dbReference type="Gene3D" id="1.20.1080.10">
    <property type="entry name" value="Glycerol uptake facilitator protein"/>
    <property type="match status" value="1"/>
</dbReference>
<evidence type="ECO:0000256" key="2">
    <source>
        <dbReference type="ARBA" id="ARBA00006175"/>
    </source>
</evidence>
<evidence type="ECO:0000313" key="10">
    <source>
        <dbReference type="EMBL" id="QEA43318.1"/>
    </source>
</evidence>
<dbReference type="InterPro" id="IPR000425">
    <property type="entry name" value="MIP"/>
</dbReference>
<evidence type="ECO:0000313" key="9">
    <source>
        <dbReference type="EMBL" id="MWN20856.1"/>
    </source>
</evidence>
<dbReference type="GeneID" id="66530695"/>
<keyword evidence="6 8" id="KW-0472">Membrane</keyword>
<dbReference type="OrthoDB" id="9807293at2"/>
<dbReference type="InterPro" id="IPR050363">
    <property type="entry name" value="MIP/Aquaporin"/>
</dbReference>
<reference evidence="10 11" key="1">
    <citation type="submission" date="2019-06" db="EMBL/GenBank/DDBJ databases">
        <title>Genome analyses of bacteria isolated from kimchi.</title>
        <authorList>
            <person name="Lee S."/>
            <person name="Ahn S."/>
            <person name="Roh S."/>
        </authorList>
    </citation>
    <scope>NUCLEOTIDE SEQUENCE [LARGE SCALE GENOMIC DNA]</scope>
    <source>
        <strain evidence="10 11">CBA3625</strain>
    </source>
</reference>
<sequence>MIHQLLAEFMGTALMIIFGVGVHADDVLNRTKYHGSGHIFAITTWGFGISIVLFVFGDVFINPAMAMVQLVLGRIDFWYFLAVSVVEILGALVGSLIVYVMYADQFKLSEKDIDPVIVRNIFSTAPAIRNLPRNFFVEAFATFIFMTSILAISARAGDVPGMVPLAVGFLVWAIGMGLGGTTGFAMNLARDMGPRLAYAIIPWKNRTTADFKYGILVPGIAPFVGAIFAALFSKYYLGL</sequence>
<keyword evidence="5 8" id="KW-1133">Transmembrane helix</keyword>
<protein>
    <submittedName>
        <fullName evidence="10">Aquaporin family protein</fullName>
    </submittedName>
    <submittedName>
        <fullName evidence="9">Glycerol transporter</fullName>
    </submittedName>
</protein>
<dbReference type="GO" id="GO:0015254">
    <property type="term" value="F:glycerol channel activity"/>
    <property type="evidence" value="ECO:0007669"/>
    <property type="project" value="TreeGrafter"/>
</dbReference>
<evidence type="ECO:0000256" key="3">
    <source>
        <dbReference type="ARBA" id="ARBA00022448"/>
    </source>
</evidence>
<comment type="similarity">
    <text evidence="2 7">Belongs to the MIP/aquaporin (TC 1.A.8) family.</text>
</comment>
<keyword evidence="3 7" id="KW-0813">Transport</keyword>
<dbReference type="GO" id="GO:0005886">
    <property type="term" value="C:plasma membrane"/>
    <property type="evidence" value="ECO:0007669"/>
    <property type="project" value="TreeGrafter"/>
</dbReference>
<evidence type="ECO:0000313" key="12">
    <source>
        <dbReference type="Proteomes" id="UP000478636"/>
    </source>
</evidence>
<dbReference type="KEGG" id="llf:BCR17_01325"/>
<gene>
    <name evidence="10" type="ORF">FGL83_00720</name>
    <name evidence="9" type="ORF">GQS40_04105</name>
</gene>
<dbReference type="STRING" id="1246.BCR17_01325"/>
<dbReference type="Pfam" id="PF00230">
    <property type="entry name" value="MIP"/>
    <property type="match status" value="1"/>
</dbReference>
<dbReference type="AlphaFoldDB" id="A0A0Q0Y7Q6"/>
<evidence type="ECO:0000256" key="5">
    <source>
        <dbReference type="ARBA" id="ARBA00022989"/>
    </source>
</evidence>
<feature type="transmembrane region" description="Helical" evidence="8">
    <location>
        <begin position="135"/>
        <end position="156"/>
    </location>
</feature>
<dbReference type="SUPFAM" id="SSF81338">
    <property type="entry name" value="Aquaporin-like"/>
    <property type="match status" value="1"/>
</dbReference>
<dbReference type="InterPro" id="IPR053481">
    <property type="entry name" value="MIP/AQP_LacticAcid_Trans"/>
</dbReference>
<dbReference type="PANTHER" id="PTHR43829:SF9">
    <property type="entry name" value="AQUAPORIN-9"/>
    <property type="match status" value="1"/>
</dbReference>
<dbReference type="Proteomes" id="UP000321298">
    <property type="component" value="Chromosome"/>
</dbReference>
<feature type="transmembrane region" description="Helical" evidence="8">
    <location>
        <begin position="6"/>
        <end position="24"/>
    </location>
</feature>